<reference evidence="1" key="1">
    <citation type="journal article" date="2022" name="bioRxiv">
        <title>Sequencing and chromosome-scale assembly of the giantPleurodeles waltlgenome.</title>
        <authorList>
            <person name="Brown T."/>
            <person name="Elewa A."/>
            <person name="Iarovenko S."/>
            <person name="Subramanian E."/>
            <person name="Araus A.J."/>
            <person name="Petzold A."/>
            <person name="Susuki M."/>
            <person name="Suzuki K.-i.T."/>
            <person name="Hayashi T."/>
            <person name="Toyoda A."/>
            <person name="Oliveira C."/>
            <person name="Osipova E."/>
            <person name="Leigh N.D."/>
            <person name="Simon A."/>
            <person name="Yun M.H."/>
        </authorList>
    </citation>
    <scope>NUCLEOTIDE SEQUENCE</scope>
    <source>
        <strain evidence="1">20211129_DDA</strain>
        <tissue evidence="1">Liver</tissue>
    </source>
</reference>
<dbReference type="AlphaFoldDB" id="A0AAV7QZT6"/>
<organism evidence="1 2">
    <name type="scientific">Pleurodeles waltl</name>
    <name type="common">Iberian ribbed newt</name>
    <dbReference type="NCBI Taxonomy" id="8319"/>
    <lineage>
        <taxon>Eukaryota</taxon>
        <taxon>Metazoa</taxon>
        <taxon>Chordata</taxon>
        <taxon>Craniata</taxon>
        <taxon>Vertebrata</taxon>
        <taxon>Euteleostomi</taxon>
        <taxon>Amphibia</taxon>
        <taxon>Batrachia</taxon>
        <taxon>Caudata</taxon>
        <taxon>Salamandroidea</taxon>
        <taxon>Salamandridae</taxon>
        <taxon>Pleurodelinae</taxon>
        <taxon>Pleurodeles</taxon>
    </lineage>
</organism>
<protein>
    <submittedName>
        <fullName evidence="1">Uncharacterized protein</fullName>
    </submittedName>
</protein>
<name>A0AAV7QZT6_PLEWA</name>
<proteinExistence type="predicted"/>
<accession>A0AAV7QZT6</accession>
<dbReference type="Proteomes" id="UP001066276">
    <property type="component" value="Chromosome 6"/>
</dbReference>
<comment type="caution">
    <text evidence="1">The sequence shown here is derived from an EMBL/GenBank/DDBJ whole genome shotgun (WGS) entry which is preliminary data.</text>
</comment>
<evidence type="ECO:0000313" key="2">
    <source>
        <dbReference type="Proteomes" id="UP001066276"/>
    </source>
</evidence>
<gene>
    <name evidence="1" type="ORF">NDU88_011801</name>
</gene>
<dbReference type="EMBL" id="JANPWB010000010">
    <property type="protein sequence ID" value="KAJ1145515.1"/>
    <property type="molecule type" value="Genomic_DNA"/>
</dbReference>
<evidence type="ECO:0000313" key="1">
    <source>
        <dbReference type="EMBL" id="KAJ1145515.1"/>
    </source>
</evidence>
<sequence>MGSKAERAPDCFLQCKLLLGPSALVKDSGRYRHPAGTPARHPIPPCRCQALLRDIPFFHVGARHSCETSHSSMSVPGTPARHPILPCRCQALLRDIPFFHVGARHSCETSHSSMSVPFVVVSHPDTKVKKVFCHETWRISTNMHSLAVVRAFQCMTYA</sequence>
<keyword evidence="2" id="KW-1185">Reference proteome</keyword>